<evidence type="ECO:0000313" key="2">
    <source>
        <dbReference type="EMBL" id="BCL60058.1"/>
    </source>
</evidence>
<dbReference type="InterPro" id="IPR001296">
    <property type="entry name" value="Glyco_trans_1"/>
</dbReference>
<dbReference type="RefSeq" id="WP_228856228.1">
    <property type="nucleotide sequence ID" value="NZ_AP024086.1"/>
</dbReference>
<dbReference type="InterPro" id="IPR050194">
    <property type="entry name" value="Glycosyltransferase_grp1"/>
</dbReference>
<gene>
    <name evidence="2" type="ORF">DGMP_07510</name>
</gene>
<dbReference type="PANTHER" id="PTHR45947:SF3">
    <property type="entry name" value="SULFOQUINOVOSYL TRANSFERASE SQD2"/>
    <property type="match status" value="1"/>
</dbReference>
<dbReference type="KEGG" id="dbk:DGMP_07510"/>
<reference evidence="2" key="1">
    <citation type="submission" date="2020-09" db="EMBL/GenBank/DDBJ databases">
        <title>Desulfogranum mesoprofundum gen. nov., sp. nov., a novel mesophilic, sulfate-reducing chemolithoautotroph isolated from a deep-sea hydrothermal vent chimney in the Suiyo Seamount.</title>
        <authorList>
            <person name="Hashimoto Y."/>
            <person name="Nakagawa S."/>
        </authorList>
    </citation>
    <scope>NUCLEOTIDE SEQUENCE</scope>
    <source>
        <strain evidence="2">KT2</strain>
    </source>
</reference>
<dbReference type="AlphaFoldDB" id="A0A8D5FEX5"/>
<keyword evidence="3" id="KW-1185">Reference proteome</keyword>
<evidence type="ECO:0000313" key="3">
    <source>
        <dbReference type="Proteomes" id="UP000826725"/>
    </source>
</evidence>
<dbReference type="GO" id="GO:0016757">
    <property type="term" value="F:glycosyltransferase activity"/>
    <property type="evidence" value="ECO:0007669"/>
    <property type="project" value="InterPro"/>
</dbReference>
<dbReference type="Proteomes" id="UP000826725">
    <property type="component" value="Chromosome"/>
</dbReference>
<protein>
    <recommendedName>
        <fullName evidence="1">Glycosyl transferase family 1 domain-containing protein</fullName>
    </recommendedName>
</protein>
<dbReference type="EMBL" id="AP024086">
    <property type="protein sequence ID" value="BCL60058.1"/>
    <property type="molecule type" value="Genomic_DNA"/>
</dbReference>
<evidence type="ECO:0000259" key="1">
    <source>
        <dbReference type="Pfam" id="PF00534"/>
    </source>
</evidence>
<name>A0A8D5FEX5_9BACT</name>
<dbReference type="PANTHER" id="PTHR45947">
    <property type="entry name" value="SULFOQUINOVOSYL TRANSFERASE SQD2"/>
    <property type="match status" value="1"/>
</dbReference>
<dbReference type="Pfam" id="PF00534">
    <property type="entry name" value="Glycos_transf_1"/>
    <property type="match status" value="1"/>
</dbReference>
<sequence length="252" mass="28524">MLDALRDIFNAFVKIDLFMSYTFAKADKIYVKTPESKRIIPKKFWPKTKVLLEIGIEKNKCYISSMQPLNEAMPFRVLFVGRFIYWKGMHLGIRAFAHLVEKVPCARLTMVGKGSDAGRWRNLSKKIGVDAHVEWIPWMPQDELLQVYSQHDVFLFPSLHDSSGNVVLEAMAHGLPVVCLDLGGPGVMVNETCGRVVETKGMSERKVSQALGDALVELSFDSELYSDLKKGALMRSKEYLWCHVVGRAVKNL</sequence>
<organism evidence="2 3">
    <name type="scientific">Desulfomarina profundi</name>
    <dbReference type="NCBI Taxonomy" id="2772557"/>
    <lineage>
        <taxon>Bacteria</taxon>
        <taxon>Pseudomonadati</taxon>
        <taxon>Thermodesulfobacteriota</taxon>
        <taxon>Desulfobulbia</taxon>
        <taxon>Desulfobulbales</taxon>
        <taxon>Desulfobulbaceae</taxon>
        <taxon>Desulfomarina</taxon>
    </lineage>
</organism>
<accession>A0A8D5FEX5</accession>
<proteinExistence type="predicted"/>
<dbReference type="CDD" id="cd03801">
    <property type="entry name" value="GT4_PimA-like"/>
    <property type="match status" value="1"/>
</dbReference>
<feature type="domain" description="Glycosyl transferase family 1" evidence="1">
    <location>
        <begin position="72"/>
        <end position="209"/>
    </location>
</feature>